<dbReference type="GO" id="GO:0019877">
    <property type="term" value="P:diaminopimelate biosynthetic process"/>
    <property type="evidence" value="ECO:0007669"/>
    <property type="project" value="UniProtKB-ARBA"/>
</dbReference>
<dbReference type="EMBL" id="SLUM01000001">
    <property type="protein sequence ID" value="TCL61722.1"/>
    <property type="molecule type" value="Genomic_DNA"/>
</dbReference>
<dbReference type="AlphaFoldDB" id="A0A4R1R8M6"/>
<accession>A0A4R1R8M6</accession>
<feature type="binding site" evidence="2">
    <location>
        <position position="163"/>
    </location>
    <ligand>
        <name>Mn(2+)</name>
        <dbReference type="ChEBI" id="CHEBI:29035"/>
        <label>2</label>
    </ligand>
</feature>
<dbReference type="InterPro" id="IPR017439">
    <property type="entry name" value="Amidohydrolase"/>
</dbReference>
<proteinExistence type="predicted"/>
<dbReference type="Gene3D" id="3.30.70.360">
    <property type="match status" value="1"/>
</dbReference>
<evidence type="ECO:0000256" key="2">
    <source>
        <dbReference type="PIRSR" id="PIRSR005962-1"/>
    </source>
</evidence>
<dbReference type="PIRSF" id="PIRSF005962">
    <property type="entry name" value="Pept_M20D_amidohydro"/>
    <property type="match status" value="1"/>
</dbReference>
<gene>
    <name evidence="4" type="ORF">EDD77_101176</name>
</gene>
<dbReference type="Proteomes" id="UP000295184">
    <property type="component" value="Unassembled WGS sequence"/>
</dbReference>
<name>A0A4R1R8M6_9FIRM</name>
<dbReference type="SUPFAM" id="SSF53187">
    <property type="entry name" value="Zn-dependent exopeptidases"/>
    <property type="match status" value="1"/>
</dbReference>
<dbReference type="NCBIfam" id="TIGR01891">
    <property type="entry name" value="amidohydrolases"/>
    <property type="match status" value="1"/>
</dbReference>
<organism evidence="4 5">
    <name type="scientific">Allofournierella massiliensis</name>
    <dbReference type="NCBI Taxonomy" id="1650663"/>
    <lineage>
        <taxon>Bacteria</taxon>
        <taxon>Bacillati</taxon>
        <taxon>Bacillota</taxon>
        <taxon>Clostridia</taxon>
        <taxon>Eubacteriales</taxon>
        <taxon>Oscillospiraceae</taxon>
        <taxon>Allofournierella</taxon>
    </lineage>
</organism>
<dbReference type="FunFam" id="3.30.70.360:FF:000001">
    <property type="entry name" value="N-acetyldiaminopimelate deacetylase"/>
    <property type="match status" value="1"/>
</dbReference>
<dbReference type="PANTHER" id="PTHR11014:SF63">
    <property type="entry name" value="METALLOPEPTIDASE, PUTATIVE (AFU_ORTHOLOGUE AFUA_6G09600)-RELATED"/>
    <property type="match status" value="1"/>
</dbReference>
<keyword evidence="2" id="KW-0479">Metal-binding</keyword>
<dbReference type="InterPro" id="IPR036264">
    <property type="entry name" value="Bact_exopeptidase_dim_dom"/>
</dbReference>
<dbReference type="Pfam" id="PF07687">
    <property type="entry name" value="M20_dimer"/>
    <property type="match status" value="1"/>
</dbReference>
<dbReference type="STRING" id="1650663.GCA_001486665_01706"/>
<feature type="binding site" evidence="2">
    <location>
        <position position="103"/>
    </location>
    <ligand>
        <name>Mn(2+)</name>
        <dbReference type="ChEBI" id="CHEBI:29035"/>
        <label>2</label>
    </ligand>
</feature>
<feature type="binding site" evidence="2">
    <location>
        <position position="362"/>
    </location>
    <ligand>
        <name>Mn(2+)</name>
        <dbReference type="ChEBI" id="CHEBI:29035"/>
        <label>2</label>
    </ligand>
</feature>
<feature type="binding site" evidence="2">
    <location>
        <position position="137"/>
    </location>
    <ligand>
        <name>Mn(2+)</name>
        <dbReference type="ChEBI" id="CHEBI:29035"/>
        <label>2</label>
    </ligand>
</feature>
<reference evidence="4 5" key="1">
    <citation type="submission" date="2019-03" db="EMBL/GenBank/DDBJ databases">
        <title>Genomic Encyclopedia of Type Strains, Phase IV (KMG-IV): sequencing the most valuable type-strain genomes for metagenomic binning, comparative biology and taxonomic classification.</title>
        <authorList>
            <person name="Goeker M."/>
        </authorList>
    </citation>
    <scope>NUCLEOTIDE SEQUENCE [LARGE SCALE GENOMIC DNA]</scope>
    <source>
        <strain evidence="4 5">DSM 100451</strain>
    </source>
</reference>
<dbReference type="CDD" id="cd03886">
    <property type="entry name" value="M20_Acy1"/>
    <property type="match status" value="1"/>
</dbReference>
<dbReference type="SUPFAM" id="SSF55031">
    <property type="entry name" value="Bacterial exopeptidase dimerisation domain"/>
    <property type="match status" value="1"/>
</dbReference>
<dbReference type="GO" id="GO:0046872">
    <property type="term" value="F:metal ion binding"/>
    <property type="evidence" value="ECO:0007669"/>
    <property type="project" value="UniProtKB-KW"/>
</dbReference>
<evidence type="ECO:0000313" key="4">
    <source>
        <dbReference type="EMBL" id="TCL61722.1"/>
    </source>
</evidence>
<evidence type="ECO:0000259" key="3">
    <source>
        <dbReference type="Pfam" id="PF07687"/>
    </source>
</evidence>
<dbReference type="RefSeq" id="WP_058964121.1">
    <property type="nucleotide sequence ID" value="NZ_CABKVM010000016.1"/>
</dbReference>
<dbReference type="InterPro" id="IPR011650">
    <property type="entry name" value="Peptidase_M20_dimer"/>
</dbReference>
<feature type="domain" description="Peptidase M20 dimerisation" evidence="3">
    <location>
        <begin position="187"/>
        <end position="280"/>
    </location>
</feature>
<keyword evidence="2" id="KW-0464">Manganese</keyword>
<comment type="cofactor">
    <cofactor evidence="2">
        <name>Mn(2+)</name>
        <dbReference type="ChEBI" id="CHEBI:29035"/>
    </cofactor>
    <text evidence="2">The Mn(2+) ion enhances activity.</text>
</comment>
<comment type="caution">
    <text evidence="4">The sequence shown here is derived from an EMBL/GenBank/DDBJ whole genome shotgun (WGS) entry which is preliminary data.</text>
</comment>
<protein>
    <submittedName>
        <fullName evidence="4">Amidohydrolase</fullName>
    </submittedName>
</protein>
<dbReference type="PANTHER" id="PTHR11014">
    <property type="entry name" value="PEPTIDASE M20 FAMILY MEMBER"/>
    <property type="match status" value="1"/>
</dbReference>
<dbReference type="GO" id="GO:0050118">
    <property type="term" value="F:N-acetyldiaminopimelate deacetylase activity"/>
    <property type="evidence" value="ECO:0007669"/>
    <property type="project" value="UniProtKB-ARBA"/>
</dbReference>
<dbReference type="Gene3D" id="3.40.630.10">
    <property type="entry name" value="Zn peptidases"/>
    <property type="match status" value="1"/>
</dbReference>
<evidence type="ECO:0000313" key="5">
    <source>
        <dbReference type="Proteomes" id="UP000295184"/>
    </source>
</evidence>
<dbReference type="Pfam" id="PF01546">
    <property type="entry name" value="Peptidase_M20"/>
    <property type="match status" value="1"/>
</dbReference>
<feature type="binding site" evidence="2">
    <location>
        <position position="101"/>
    </location>
    <ligand>
        <name>Mn(2+)</name>
        <dbReference type="ChEBI" id="CHEBI:29035"/>
        <label>2</label>
    </ligand>
</feature>
<evidence type="ECO:0000256" key="1">
    <source>
        <dbReference type="ARBA" id="ARBA00022801"/>
    </source>
</evidence>
<dbReference type="InterPro" id="IPR002933">
    <property type="entry name" value="Peptidase_M20"/>
</dbReference>
<sequence length="393" mass="41847">MFEMNRFYEQATAMADTLRADRRALHGMPELGMELPRTTAYVEQRLGQMGLEPTRLGGGLTVCIGPQKGPVFLLRGDMDALKMQEASGLDFAATGECAHTCGHDLHTAMLLGAAALLKEREADLPGRVKLMFQPSEENLKGAAAMVEAGVLKNPPVDAAMALHVFPGPMHVGTLAWRQGPALASSDSFSILVRGKAGHGAIPQNAVDPLTIAAHILLALQEVNAREVDPQDPLVLTVCTIHGGELHNSIPETVEMKGSIRAFSNHNRAHARKRLVEICEGTAALFRGSCEVEFLAGVASLHNQPELAAELAGYAGRIAKKMEELPRQMGSEDFAEVSQQVPSVFMGIGAGGPEEIYNRAGSHHPAVVFNEEVLPLGAAVLAGCAANWLAAHAE</sequence>
<keyword evidence="1 4" id="KW-0378">Hydrolase</keyword>